<dbReference type="PROSITE" id="PS00198">
    <property type="entry name" value="4FE4S_FER_1"/>
    <property type="match status" value="1"/>
</dbReference>
<evidence type="ECO:0000256" key="1">
    <source>
        <dbReference type="ARBA" id="ARBA00001966"/>
    </source>
</evidence>
<dbReference type="Pfam" id="PF13237">
    <property type="entry name" value="Fer4_10"/>
    <property type="match status" value="1"/>
</dbReference>
<dbReference type="EMBL" id="MLJW01000009">
    <property type="protein sequence ID" value="OIR15395.1"/>
    <property type="molecule type" value="Genomic_DNA"/>
</dbReference>
<name>A0A1J5T5J6_9ZZZZ</name>
<dbReference type="InterPro" id="IPR017900">
    <property type="entry name" value="4Fe4S_Fe_S_CS"/>
</dbReference>
<dbReference type="AlphaFoldDB" id="A0A1J5T5J6"/>
<evidence type="ECO:0000256" key="3">
    <source>
        <dbReference type="ARBA" id="ARBA00022485"/>
    </source>
</evidence>
<dbReference type="SUPFAM" id="SSF54862">
    <property type="entry name" value="4Fe-4S ferredoxins"/>
    <property type="match status" value="1"/>
</dbReference>
<evidence type="ECO:0000256" key="6">
    <source>
        <dbReference type="ARBA" id="ARBA00023004"/>
    </source>
</evidence>
<gene>
    <name evidence="9" type="primary">fdxN_1</name>
    <name evidence="9" type="ORF">GALL_37170</name>
</gene>
<keyword evidence="6" id="KW-0408">Iron</keyword>
<reference evidence="9" key="1">
    <citation type="submission" date="2016-10" db="EMBL/GenBank/DDBJ databases">
        <title>Sequence of Gallionella enrichment culture.</title>
        <authorList>
            <person name="Poehlein A."/>
            <person name="Muehling M."/>
            <person name="Daniel R."/>
        </authorList>
    </citation>
    <scope>NUCLEOTIDE SEQUENCE</scope>
</reference>
<evidence type="ECO:0000313" key="9">
    <source>
        <dbReference type="EMBL" id="OIR15395.1"/>
    </source>
</evidence>
<proteinExistence type="predicted"/>
<comment type="cofactor">
    <cofactor evidence="1">
        <name>[4Fe-4S] cluster</name>
        <dbReference type="ChEBI" id="CHEBI:49883"/>
    </cofactor>
</comment>
<accession>A0A1J5T5J6</accession>
<keyword evidence="2" id="KW-0813">Transport</keyword>
<keyword evidence="5" id="KW-0249">Electron transport</keyword>
<dbReference type="FunFam" id="3.30.70.20:FF:000045">
    <property type="entry name" value="Ferredoxin, 4Fe-4S"/>
    <property type="match status" value="1"/>
</dbReference>
<dbReference type="PROSITE" id="PS51379">
    <property type="entry name" value="4FE4S_FER_2"/>
    <property type="match status" value="1"/>
</dbReference>
<evidence type="ECO:0000256" key="4">
    <source>
        <dbReference type="ARBA" id="ARBA00022723"/>
    </source>
</evidence>
<dbReference type="GO" id="GO:0051539">
    <property type="term" value="F:4 iron, 4 sulfur cluster binding"/>
    <property type="evidence" value="ECO:0007669"/>
    <property type="project" value="UniProtKB-KW"/>
</dbReference>
<keyword evidence="7" id="KW-0411">Iron-sulfur</keyword>
<evidence type="ECO:0000259" key="8">
    <source>
        <dbReference type="PROSITE" id="PS51379"/>
    </source>
</evidence>
<dbReference type="GO" id="GO:0046872">
    <property type="term" value="F:metal ion binding"/>
    <property type="evidence" value="ECO:0007669"/>
    <property type="project" value="UniProtKB-KW"/>
</dbReference>
<comment type="caution">
    <text evidence="9">The sequence shown here is derived from an EMBL/GenBank/DDBJ whole genome shotgun (WGS) entry which is preliminary data.</text>
</comment>
<evidence type="ECO:0000256" key="7">
    <source>
        <dbReference type="ARBA" id="ARBA00023014"/>
    </source>
</evidence>
<evidence type="ECO:0000256" key="2">
    <source>
        <dbReference type="ARBA" id="ARBA00022448"/>
    </source>
</evidence>
<dbReference type="InterPro" id="IPR017896">
    <property type="entry name" value="4Fe4S_Fe-S-bd"/>
</dbReference>
<keyword evidence="4" id="KW-0479">Metal-binding</keyword>
<feature type="domain" description="4Fe-4S ferredoxin-type" evidence="8">
    <location>
        <begin position="1"/>
        <end position="30"/>
    </location>
</feature>
<protein>
    <submittedName>
        <fullName evidence="9">Ferredoxin-1</fullName>
    </submittedName>
</protein>
<keyword evidence="3" id="KW-0004">4Fe-4S</keyword>
<dbReference type="Gene3D" id="3.30.70.20">
    <property type="match status" value="1"/>
</dbReference>
<sequence>MAMKIDATLCTSCADCEPECPTASISVKKGLYIINASECTECEGEYDKPQCVKVCPIKGCITQIAA</sequence>
<evidence type="ECO:0000256" key="5">
    <source>
        <dbReference type="ARBA" id="ARBA00022982"/>
    </source>
</evidence>
<organism evidence="9">
    <name type="scientific">mine drainage metagenome</name>
    <dbReference type="NCBI Taxonomy" id="410659"/>
    <lineage>
        <taxon>unclassified sequences</taxon>
        <taxon>metagenomes</taxon>
        <taxon>ecological metagenomes</taxon>
    </lineage>
</organism>